<organism evidence="6 7">
    <name type="scientific">Pseudomonas silesiensis</name>
    <dbReference type="NCBI Taxonomy" id="1853130"/>
    <lineage>
        <taxon>Bacteria</taxon>
        <taxon>Pseudomonadati</taxon>
        <taxon>Pseudomonadota</taxon>
        <taxon>Gammaproteobacteria</taxon>
        <taxon>Pseudomonadales</taxon>
        <taxon>Pseudomonadaceae</taxon>
        <taxon>Pseudomonas</taxon>
    </lineage>
</organism>
<evidence type="ECO:0000256" key="1">
    <source>
        <dbReference type="ARBA" id="ARBA00009437"/>
    </source>
</evidence>
<dbReference type="InterPro" id="IPR036388">
    <property type="entry name" value="WH-like_DNA-bd_sf"/>
</dbReference>
<dbReference type="AlphaFoldDB" id="A0A191YRG5"/>
<protein>
    <submittedName>
        <fullName evidence="6">LysR family transcriptional regulator</fullName>
    </submittedName>
</protein>
<dbReference type="SUPFAM" id="SSF53850">
    <property type="entry name" value="Periplasmic binding protein-like II"/>
    <property type="match status" value="1"/>
</dbReference>
<dbReference type="Proteomes" id="UP000078354">
    <property type="component" value="Chromosome"/>
</dbReference>
<evidence type="ECO:0000313" key="7">
    <source>
        <dbReference type="Proteomes" id="UP000078354"/>
    </source>
</evidence>
<dbReference type="GO" id="GO:0003700">
    <property type="term" value="F:DNA-binding transcription factor activity"/>
    <property type="evidence" value="ECO:0007669"/>
    <property type="project" value="InterPro"/>
</dbReference>
<dbReference type="GO" id="GO:0006351">
    <property type="term" value="P:DNA-templated transcription"/>
    <property type="evidence" value="ECO:0007669"/>
    <property type="project" value="TreeGrafter"/>
</dbReference>
<keyword evidence="2" id="KW-0805">Transcription regulation</keyword>
<reference evidence="6 7" key="1">
    <citation type="journal article" date="2018" name="Syst. Appl. Microbiol.">
        <title>Pseudomonas silesiensis sp. nov. strain A3T isolated from a biological pesticide sewage treatment plant and analysis of the complete genome sequence.</title>
        <authorList>
            <person name="Kaminski M.A."/>
            <person name="Furmanczyk E.M."/>
            <person name="Sobczak A."/>
            <person name="Dziembowski A."/>
            <person name="Lipinski L."/>
        </authorList>
    </citation>
    <scope>NUCLEOTIDE SEQUENCE [LARGE SCALE GENOMIC DNA]</scope>
    <source>
        <strain evidence="6 7">A3</strain>
    </source>
</reference>
<keyword evidence="3" id="KW-0238">DNA-binding</keyword>
<dbReference type="KEGG" id="psil:PMA3_10240"/>
<dbReference type="Gene3D" id="3.40.190.10">
    <property type="entry name" value="Periplasmic binding protein-like II"/>
    <property type="match status" value="2"/>
</dbReference>
<evidence type="ECO:0000256" key="4">
    <source>
        <dbReference type="ARBA" id="ARBA00023163"/>
    </source>
</evidence>
<dbReference type="InterPro" id="IPR036390">
    <property type="entry name" value="WH_DNA-bd_sf"/>
</dbReference>
<dbReference type="FunFam" id="1.10.10.10:FF:000001">
    <property type="entry name" value="LysR family transcriptional regulator"/>
    <property type="match status" value="1"/>
</dbReference>
<dbReference type="OrthoDB" id="5526340at2"/>
<dbReference type="RefSeq" id="WP_064677031.1">
    <property type="nucleotide sequence ID" value="NZ_CP014870.1"/>
</dbReference>
<dbReference type="PANTHER" id="PTHR30537:SF26">
    <property type="entry name" value="GLYCINE CLEAVAGE SYSTEM TRANSCRIPTIONAL ACTIVATOR"/>
    <property type="match status" value="1"/>
</dbReference>
<sequence>MVKQTEPDQTLIKMPSLRAVKAFIAAAKYQNFTRAAEALCVTQAAISRQIRELEDHLGTELFDRAGRAVKLTDAGSNFYDVVQLSFSSIAQAAERMRSNTSAKHVVTLCCSPAFTSFWLGPRLPAFFAAHPEIDLNLVVTQNFLSMETGVHPDIIICKMMKSHDGYHSQPLVCDVIYPVCTPQYLEQHPELQSIQGIRDSALLNLSPYGRSQVAEHVDWSGWFAHHDIDLKARPRTAPHFFNANDYNLLIQLALNHQGVALGWHYLVAPLVEKGLLVRPVKEKLVHRETLHYLNVNEDKARDPSCCKLRDWLIAQFESGLLEDPDAQEA</sequence>
<evidence type="ECO:0000256" key="3">
    <source>
        <dbReference type="ARBA" id="ARBA00023125"/>
    </source>
</evidence>
<evidence type="ECO:0000259" key="5">
    <source>
        <dbReference type="PROSITE" id="PS50931"/>
    </source>
</evidence>
<evidence type="ECO:0000313" key="6">
    <source>
        <dbReference type="EMBL" id="ANJ55500.1"/>
    </source>
</evidence>
<dbReference type="GO" id="GO:0043565">
    <property type="term" value="F:sequence-specific DNA binding"/>
    <property type="evidence" value="ECO:0007669"/>
    <property type="project" value="TreeGrafter"/>
</dbReference>
<dbReference type="InterPro" id="IPR005119">
    <property type="entry name" value="LysR_subst-bd"/>
</dbReference>
<keyword evidence="7" id="KW-1185">Reference proteome</keyword>
<comment type="similarity">
    <text evidence="1">Belongs to the LysR transcriptional regulatory family.</text>
</comment>
<dbReference type="STRING" id="1853130.PMA3_10240"/>
<name>A0A191YRG5_9PSED</name>
<dbReference type="PRINTS" id="PR00039">
    <property type="entry name" value="HTHLYSR"/>
</dbReference>
<dbReference type="SUPFAM" id="SSF46785">
    <property type="entry name" value="Winged helix' DNA-binding domain"/>
    <property type="match status" value="1"/>
</dbReference>
<dbReference type="InterPro" id="IPR000847">
    <property type="entry name" value="LysR_HTH_N"/>
</dbReference>
<dbReference type="EMBL" id="CP014870">
    <property type="protein sequence ID" value="ANJ55500.1"/>
    <property type="molecule type" value="Genomic_DNA"/>
</dbReference>
<proteinExistence type="inferred from homology"/>
<dbReference type="Pfam" id="PF03466">
    <property type="entry name" value="LysR_substrate"/>
    <property type="match status" value="1"/>
</dbReference>
<dbReference type="Gene3D" id="1.10.10.10">
    <property type="entry name" value="Winged helix-like DNA-binding domain superfamily/Winged helix DNA-binding domain"/>
    <property type="match status" value="1"/>
</dbReference>
<dbReference type="InterPro" id="IPR058163">
    <property type="entry name" value="LysR-type_TF_proteobact-type"/>
</dbReference>
<feature type="domain" description="HTH lysR-type" evidence="5">
    <location>
        <begin position="15"/>
        <end position="72"/>
    </location>
</feature>
<dbReference type="Pfam" id="PF00126">
    <property type="entry name" value="HTH_1"/>
    <property type="match status" value="1"/>
</dbReference>
<gene>
    <name evidence="6" type="ORF">PMA3_10240</name>
</gene>
<dbReference type="PROSITE" id="PS50931">
    <property type="entry name" value="HTH_LYSR"/>
    <property type="match status" value="1"/>
</dbReference>
<keyword evidence="4" id="KW-0804">Transcription</keyword>
<dbReference type="PANTHER" id="PTHR30537">
    <property type="entry name" value="HTH-TYPE TRANSCRIPTIONAL REGULATOR"/>
    <property type="match status" value="1"/>
</dbReference>
<evidence type="ECO:0000256" key="2">
    <source>
        <dbReference type="ARBA" id="ARBA00023015"/>
    </source>
</evidence>
<accession>A0A191YRG5</accession>